<organism evidence="1 2">
    <name type="scientific">Legionella nautarum</name>
    <dbReference type="NCBI Taxonomy" id="45070"/>
    <lineage>
        <taxon>Bacteria</taxon>
        <taxon>Pseudomonadati</taxon>
        <taxon>Pseudomonadota</taxon>
        <taxon>Gammaproteobacteria</taxon>
        <taxon>Legionellales</taxon>
        <taxon>Legionellaceae</taxon>
        <taxon>Legionella</taxon>
    </lineage>
</organism>
<reference evidence="1 2" key="1">
    <citation type="submission" date="2015-11" db="EMBL/GenBank/DDBJ databases">
        <title>Genomic analysis of 38 Legionella species identifies large and diverse effector repertoires.</title>
        <authorList>
            <person name="Burstein D."/>
            <person name="Amaro F."/>
            <person name="Zusman T."/>
            <person name="Lifshitz Z."/>
            <person name="Cohen O."/>
            <person name="Gilbert J.A."/>
            <person name="Pupko T."/>
            <person name="Shuman H.A."/>
            <person name="Segal G."/>
        </authorList>
    </citation>
    <scope>NUCLEOTIDE SEQUENCE [LARGE SCALE GENOMIC DNA]</scope>
    <source>
        <strain evidence="1 2">ATCC 49506</strain>
    </source>
</reference>
<comment type="caution">
    <text evidence="1">The sequence shown here is derived from an EMBL/GenBank/DDBJ whole genome shotgun (WGS) entry which is preliminary data.</text>
</comment>
<dbReference type="STRING" id="45070.Lnau_0381"/>
<evidence type="ECO:0000313" key="1">
    <source>
        <dbReference type="EMBL" id="KTD38887.1"/>
    </source>
</evidence>
<dbReference type="OrthoDB" id="9204636at2"/>
<evidence type="ECO:0000313" key="2">
    <source>
        <dbReference type="Proteomes" id="UP000054725"/>
    </source>
</evidence>
<dbReference type="RefSeq" id="WP_058503461.1">
    <property type="nucleotide sequence ID" value="NZ_CAAAIF010000005.1"/>
</dbReference>
<dbReference type="EMBL" id="LNYO01000004">
    <property type="protein sequence ID" value="KTD38887.1"/>
    <property type="molecule type" value="Genomic_DNA"/>
</dbReference>
<dbReference type="AlphaFoldDB" id="A0A0W0X2U2"/>
<dbReference type="PATRIC" id="fig|45070.6.peg.403"/>
<dbReference type="Proteomes" id="UP000054725">
    <property type="component" value="Unassembled WGS sequence"/>
</dbReference>
<evidence type="ECO:0008006" key="3">
    <source>
        <dbReference type="Google" id="ProtNLM"/>
    </source>
</evidence>
<proteinExistence type="predicted"/>
<protein>
    <recommendedName>
        <fullName evidence="3">Pyoverdine biosynthesis protein PvcA</fullName>
    </recommendedName>
</protein>
<keyword evidence="2" id="KW-1185">Reference proteome</keyword>
<sequence>MNIDKLVYFPLNQNYIQGGNEEIMRALTHPKVILSSIDQKTKEAVLETITNSRKMQKELVINIIFGAYKSPQVPRSFLANWAEVFNVRFMLQTLARIAHLYPYPIVLEYYLQDSYLAQINHIPTVEIEHYIRSFLEIVAFYNHWLLKSDLNIRIDAKRESELVDRKKFAARIQQNYEEISLAWQREQGQLTKLQALERASRNLRLNNPSHETLIHSAALHTAYIQTSIELDTRQAKNKILLVHRKIRPSGELTIPFRSCSSSAVQFWIGEGCVLANQHKVYPTILSPSRIAAYRHVDTIANNQYRFNNENLKTINLMCNV</sequence>
<gene>
    <name evidence="1" type="ORF">Lnau_0381</name>
</gene>
<accession>A0A0W0X2U2</accession>
<name>A0A0W0X2U2_9GAMM</name>